<evidence type="ECO:0000313" key="2">
    <source>
        <dbReference type="EMBL" id="KZV87356.1"/>
    </source>
</evidence>
<dbReference type="Pfam" id="PF12937">
    <property type="entry name" value="F-box-like"/>
    <property type="match status" value="1"/>
</dbReference>
<dbReference type="SUPFAM" id="SSF81383">
    <property type="entry name" value="F-box domain"/>
    <property type="match status" value="1"/>
</dbReference>
<dbReference type="Proteomes" id="UP000077266">
    <property type="component" value="Unassembled WGS sequence"/>
</dbReference>
<dbReference type="InterPro" id="IPR001810">
    <property type="entry name" value="F-box_dom"/>
</dbReference>
<feature type="domain" description="F-box" evidence="1">
    <location>
        <begin position="47"/>
        <end position="92"/>
    </location>
</feature>
<organism evidence="2 3">
    <name type="scientific">Exidia glandulosa HHB12029</name>
    <dbReference type="NCBI Taxonomy" id="1314781"/>
    <lineage>
        <taxon>Eukaryota</taxon>
        <taxon>Fungi</taxon>
        <taxon>Dikarya</taxon>
        <taxon>Basidiomycota</taxon>
        <taxon>Agaricomycotina</taxon>
        <taxon>Agaricomycetes</taxon>
        <taxon>Auriculariales</taxon>
        <taxon>Exidiaceae</taxon>
        <taxon>Exidia</taxon>
    </lineage>
</organism>
<dbReference type="EMBL" id="KV426128">
    <property type="protein sequence ID" value="KZV87356.1"/>
    <property type="molecule type" value="Genomic_DNA"/>
</dbReference>
<dbReference type="AlphaFoldDB" id="A0A165ENL1"/>
<gene>
    <name evidence="2" type="ORF">EXIGLDRAFT_773742</name>
</gene>
<keyword evidence="3" id="KW-1185">Reference proteome</keyword>
<sequence length="267" mass="29559">MKSDNTNLVGRPERSDDSFVVCATDSDRSTLEALSALRSYNAGLPVSRLPAELLCAAFLWLPGLVDRIAVSAVCHYWRTVVLGCSELWSTLDARTMKISPLGLVELIDRTQSTTLDVRLAFRDNVASYADLVAKLSSNMHRMGALSMHDRLGMIERLFSGTSTLARLEILDLATYFDIRYYPNAKGNTPLQALCRSPLDFHALKLWFPRLHTLKLANYASGPFYDIEAPDHQGPYPDFRVVTIRSRLPSTGIAALGYYSATSSSGAF</sequence>
<dbReference type="Gene3D" id="1.20.1280.50">
    <property type="match status" value="1"/>
</dbReference>
<evidence type="ECO:0000259" key="1">
    <source>
        <dbReference type="Pfam" id="PF12937"/>
    </source>
</evidence>
<dbReference type="InParanoid" id="A0A165ENL1"/>
<accession>A0A165ENL1</accession>
<name>A0A165ENL1_EXIGL</name>
<reference evidence="2 3" key="1">
    <citation type="journal article" date="2016" name="Mol. Biol. Evol.">
        <title>Comparative Genomics of Early-Diverging Mushroom-Forming Fungi Provides Insights into the Origins of Lignocellulose Decay Capabilities.</title>
        <authorList>
            <person name="Nagy L.G."/>
            <person name="Riley R."/>
            <person name="Tritt A."/>
            <person name="Adam C."/>
            <person name="Daum C."/>
            <person name="Floudas D."/>
            <person name="Sun H."/>
            <person name="Yadav J.S."/>
            <person name="Pangilinan J."/>
            <person name="Larsson K.H."/>
            <person name="Matsuura K."/>
            <person name="Barry K."/>
            <person name="Labutti K."/>
            <person name="Kuo R."/>
            <person name="Ohm R.A."/>
            <person name="Bhattacharya S.S."/>
            <person name="Shirouzu T."/>
            <person name="Yoshinaga Y."/>
            <person name="Martin F.M."/>
            <person name="Grigoriev I.V."/>
            <person name="Hibbett D.S."/>
        </authorList>
    </citation>
    <scope>NUCLEOTIDE SEQUENCE [LARGE SCALE GENOMIC DNA]</scope>
    <source>
        <strain evidence="2 3">HHB12029</strain>
    </source>
</reference>
<protein>
    <recommendedName>
        <fullName evidence="1">F-box domain-containing protein</fullName>
    </recommendedName>
</protein>
<dbReference type="OrthoDB" id="3172239at2759"/>
<evidence type="ECO:0000313" key="3">
    <source>
        <dbReference type="Proteomes" id="UP000077266"/>
    </source>
</evidence>
<dbReference type="InterPro" id="IPR036047">
    <property type="entry name" value="F-box-like_dom_sf"/>
</dbReference>
<proteinExistence type="predicted"/>